<dbReference type="GeneID" id="30963217"/>
<dbReference type="OrthoDB" id="2103474at2759"/>
<dbReference type="FunCoup" id="A0A1D2VIC3">
    <property type="interactions" value="33"/>
</dbReference>
<name>A0A1D2VIC3_9ASCO</name>
<feature type="non-terminal residue" evidence="2">
    <location>
        <position position="1"/>
    </location>
</feature>
<dbReference type="Pfam" id="PF13430">
    <property type="entry name" value="DUF4112"/>
    <property type="match status" value="1"/>
</dbReference>
<feature type="non-terminal residue" evidence="2">
    <location>
        <position position="163"/>
    </location>
</feature>
<feature type="transmembrane region" description="Helical" evidence="1">
    <location>
        <begin position="64"/>
        <end position="96"/>
    </location>
</feature>
<evidence type="ECO:0000256" key="1">
    <source>
        <dbReference type="SAM" id="Phobius"/>
    </source>
</evidence>
<evidence type="ECO:0000313" key="3">
    <source>
        <dbReference type="Proteomes" id="UP000095038"/>
    </source>
</evidence>
<reference evidence="3" key="1">
    <citation type="submission" date="2016-05" db="EMBL/GenBank/DDBJ databases">
        <title>Comparative genomics of biotechnologically important yeasts.</title>
        <authorList>
            <consortium name="DOE Joint Genome Institute"/>
            <person name="Riley R."/>
            <person name="Haridas S."/>
            <person name="Wolfe K.H."/>
            <person name="Lopes M.R."/>
            <person name="Hittinger C.T."/>
            <person name="Goker M."/>
            <person name="Salamov A."/>
            <person name="Wisecaver J."/>
            <person name="Long T.M."/>
            <person name="Aerts A.L."/>
            <person name="Barry K."/>
            <person name="Choi C."/>
            <person name="Clum A."/>
            <person name="Coughlan A.Y."/>
            <person name="Deshpande S."/>
            <person name="Douglass A.P."/>
            <person name="Hanson S.J."/>
            <person name="Klenk H.-P."/>
            <person name="Labutti K."/>
            <person name="Lapidus A."/>
            <person name="Lindquist E."/>
            <person name="Lipzen A."/>
            <person name="Meier-Kolthoff J.P."/>
            <person name="Ohm R.A."/>
            <person name="Otillar R.P."/>
            <person name="Pangilinan J."/>
            <person name="Peng Y."/>
            <person name="Rokas A."/>
            <person name="Rosa C.A."/>
            <person name="Scheuner C."/>
            <person name="Sibirny A.A."/>
            <person name="Slot J.C."/>
            <person name="Stielow J.B."/>
            <person name="Sun H."/>
            <person name="Kurtzman C.P."/>
            <person name="Blackwell M."/>
            <person name="Grigoriev I.V."/>
            <person name="Jeffries T.W."/>
        </authorList>
    </citation>
    <scope>NUCLEOTIDE SEQUENCE [LARGE SCALE GENOMIC DNA]</scope>
    <source>
        <strain evidence="3">DSM 1968</strain>
    </source>
</reference>
<dbReference type="RefSeq" id="XP_020047708.1">
    <property type="nucleotide sequence ID" value="XM_020189581.1"/>
</dbReference>
<dbReference type="PANTHER" id="PTHR35519:SF2">
    <property type="entry name" value="PH DOMAIN PROTEIN"/>
    <property type="match status" value="1"/>
</dbReference>
<dbReference type="EMBL" id="KV454479">
    <property type="protein sequence ID" value="ODV61401.1"/>
    <property type="molecule type" value="Genomic_DNA"/>
</dbReference>
<keyword evidence="3" id="KW-1185">Reference proteome</keyword>
<dbReference type="AlphaFoldDB" id="A0A1D2VIC3"/>
<keyword evidence="1" id="KW-1133">Transmembrane helix</keyword>
<dbReference type="PANTHER" id="PTHR35519">
    <property type="entry name" value="MEMBRANE PROTEINS"/>
    <property type="match status" value="1"/>
</dbReference>
<dbReference type="InterPro" id="IPR025187">
    <property type="entry name" value="DUF4112"/>
</dbReference>
<protein>
    <recommendedName>
        <fullName evidence="4">DUF4112 domain-containing protein</fullName>
    </recommendedName>
</protein>
<gene>
    <name evidence="2" type="ORF">ASCRUDRAFT_19343</name>
</gene>
<dbReference type="STRING" id="1344418.A0A1D2VIC3"/>
<keyword evidence="1" id="KW-0812">Transmembrane</keyword>
<organism evidence="2 3">
    <name type="scientific">Ascoidea rubescens DSM 1968</name>
    <dbReference type="NCBI Taxonomy" id="1344418"/>
    <lineage>
        <taxon>Eukaryota</taxon>
        <taxon>Fungi</taxon>
        <taxon>Dikarya</taxon>
        <taxon>Ascomycota</taxon>
        <taxon>Saccharomycotina</taxon>
        <taxon>Saccharomycetes</taxon>
        <taxon>Ascoideaceae</taxon>
        <taxon>Ascoidea</taxon>
    </lineage>
</organism>
<accession>A0A1D2VIC3</accession>
<feature type="transmembrane region" description="Helical" evidence="1">
    <location>
        <begin position="116"/>
        <end position="136"/>
    </location>
</feature>
<keyword evidence="1" id="KW-0472">Membrane</keyword>
<dbReference type="Proteomes" id="UP000095038">
    <property type="component" value="Unassembled WGS sequence"/>
</dbReference>
<dbReference type="InParanoid" id="A0A1D2VIC3"/>
<proteinExistence type="predicted"/>
<sequence length="163" mass="18653">IFKETKFNKFGIEDPYYETYTIEDPKGKKAPVVKRRKRPIPVGISEKDAKILKKLKRRAYRLDLLFSCCGFRVGWSCIIGFVPIIGDIFNVVLSLMLYRTALNLENGLPKRVQVRFLLNIVIDFAIGLVPIVGDFIDIAFKANSRNALLVEKHLAEIGQKRLK</sequence>
<evidence type="ECO:0000313" key="2">
    <source>
        <dbReference type="EMBL" id="ODV61401.1"/>
    </source>
</evidence>
<evidence type="ECO:0008006" key="4">
    <source>
        <dbReference type="Google" id="ProtNLM"/>
    </source>
</evidence>